<comment type="caution">
    <text evidence="3">The sequence shown here is derived from an EMBL/GenBank/DDBJ whole genome shotgun (WGS) entry which is preliminary data.</text>
</comment>
<dbReference type="InterPro" id="IPR053235">
    <property type="entry name" value="Ser_Thr_kinase"/>
</dbReference>
<dbReference type="Gene3D" id="1.10.510.10">
    <property type="entry name" value="Transferase(Phosphotransferase) domain 1"/>
    <property type="match status" value="1"/>
</dbReference>
<protein>
    <recommendedName>
        <fullName evidence="2">Protein kinase domain-containing protein</fullName>
    </recommendedName>
</protein>
<evidence type="ECO:0000313" key="4">
    <source>
        <dbReference type="Proteomes" id="UP000243515"/>
    </source>
</evidence>
<keyword evidence="4" id="KW-1185">Reference proteome</keyword>
<feature type="domain" description="Protein kinase" evidence="2">
    <location>
        <begin position="68"/>
        <end position="380"/>
    </location>
</feature>
<dbReference type="PANTHER" id="PTHR24361">
    <property type="entry name" value="MITOGEN-ACTIVATED KINASE KINASE KINASE"/>
    <property type="match status" value="1"/>
</dbReference>
<dbReference type="OrthoDB" id="626167at2759"/>
<dbReference type="SUPFAM" id="SSF56112">
    <property type="entry name" value="Protein kinase-like (PK-like)"/>
    <property type="match status" value="1"/>
</dbReference>
<dbReference type="PROSITE" id="PS50011">
    <property type="entry name" value="PROTEIN_KINASE_DOM"/>
    <property type="match status" value="1"/>
</dbReference>
<dbReference type="Pfam" id="PF00069">
    <property type="entry name" value="Pkinase"/>
    <property type="match status" value="1"/>
</dbReference>
<evidence type="ECO:0000313" key="3">
    <source>
        <dbReference type="EMBL" id="OXV10351.1"/>
    </source>
</evidence>
<proteinExistence type="predicted"/>
<gene>
    <name evidence="3" type="ORF">Egran_01888</name>
</gene>
<dbReference type="InterPro" id="IPR011009">
    <property type="entry name" value="Kinase-like_dom_sf"/>
</dbReference>
<dbReference type="AlphaFoldDB" id="A0A232M1R6"/>
<reference evidence="3 4" key="1">
    <citation type="journal article" date="2015" name="Environ. Microbiol.">
        <title>Metagenome sequence of Elaphomyces granulatus from sporocarp tissue reveals Ascomycota ectomycorrhizal fingerprints of genome expansion and a Proteobacteria-rich microbiome.</title>
        <authorList>
            <person name="Quandt C.A."/>
            <person name="Kohler A."/>
            <person name="Hesse C.N."/>
            <person name="Sharpton T.J."/>
            <person name="Martin F."/>
            <person name="Spatafora J.W."/>
        </authorList>
    </citation>
    <scope>NUCLEOTIDE SEQUENCE [LARGE SCALE GENOMIC DNA]</scope>
    <source>
        <strain evidence="3 4">OSC145934</strain>
    </source>
</reference>
<evidence type="ECO:0000256" key="1">
    <source>
        <dbReference type="SAM" id="MobiDB-lite"/>
    </source>
</evidence>
<accession>A0A232M1R6</accession>
<dbReference type="SMART" id="SM00220">
    <property type="entry name" value="S_TKc"/>
    <property type="match status" value="1"/>
</dbReference>
<evidence type="ECO:0000259" key="2">
    <source>
        <dbReference type="PROSITE" id="PS50011"/>
    </source>
</evidence>
<sequence>MATRHAPVALVLQTVRNSDSLKLQVHPSSTLTPPASPIPGLPSHLNQESRPSRPQEFQQALDLQRDDAGNLVEYGRGAWSIVYMARSSWTSPAASLTPPPSPGASSRILAVKAPLRRDAHPVLQAEALILTRINWTSGWEHYVVPFHGFISTSSTIVMSAVPLTLSTYVEDRAAIARQNFSTRTMSDPVLGLSQWREVARALIAGLTWLHNEARVVHGDIKPHSILLRPRLVKDGATLAYDPLYTDFSSAHDLLSPTSLASDSPRTSLSALSPPFVAPELLSVSAMRSLDLVATPPCDVFSLAVTLLAAATGDLLLYGTSNMQRLAMSRDGHRVLDYVRFGPNGSRVPRKGIIENILTQAVSKEPSERILPEEWLKLVES</sequence>
<organism evidence="3 4">
    <name type="scientific">Elaphomyces granulatus</name>
    <dbReference type="NCBI Taxonomy" id="519963"/>
    <lineage>
        <taxon>Eukaryota</taxon>
        <taxon>Fungi</taxon>
        <taxon>Dikarya</taxon>
        <taxon>Ascomycota</taxon>
        <taxon>Pezizomycotina</taxon>
        <taxon>Eurotiomycetes</taxon>
        <taxon>Eurotiomycetidae</taxon>
        <taxon>Eurotiales</taxon>
        <taxon>Elaphomycetaceae</taxon>
        <taxon>Elaphomyces</taxon>
    </lineage>
</organism>
<feature type="region of interest" description="Disordered" evidence="1">
    <location>
        <begin position="25"/>
        <end position="54"/>
    </location>
</feature>
<name>A0A232M1R6_9EURO</name>
<dbReference type="InterPro" id="IPR000719">
    <property type="entry name" value="Prot_kinase_dom"/>
</dbReference>
<dbReference type="GO" id="GO:0005524">
    <property type="term" value="F:ATP binding"/>
    <property type="evidence" value="ECO:0007669"/>
    <property type="project" value="InterPro"/>
</dbReference>
<dbReference type="GO" id="GO:0004674">
    <property type="term" value="F:protein serine/threonine kinase activity"/>
    <property type="evidence" value="ECO:0007669"/>
    <property type="project" value="TreeGrafter"/>
</dbReference>
<dbReference type="Proteomes" id="UP000243515">
    <property type="component" value="Unassembled WGS sequence"/>
</dbReference>
<dbReference type="EMBL" id="NPHW01002976">
    <property type="protein sequence ID" value="OXV10351.1"/>
    <property type="molecule type" value="Genomic_DNA"/>
</dbReference>
<dbReference type="GO" id="GO:0005737">
    <property type="term" value="C:cytoplasm"/>
    <property type="evidence" value="ECO:0007669"/>
    <property type="project" value="TreeGrafter"/>
</dbReference>